<proteinExistence type="predicted"/>
<accession>A0A3D8GY20</accession>
<dbReference type="Pfam" id="PF10592">
    <property type="entry name" value="AIPR"/>
    <property type="match status" value="1"/>
</dbReference>
<dbReference type="InterPro" id="IPR018891">
    <property type="entry name" value="AIPR_C"/>
</dbReference>
<evidence type="ECO:0000259" key="1">
    <source>
        <dbReference type="Pfam" id="PF10592"/>
    </source>
</evidence>
<comment type="caution">
    <text evidence="3">The sequence shown here is derived from an EMBL/GenBank/DDBJ whole genome shotgun (WGS) entry which is preliminary data.</text>
</comment>
<dbReference type="InterPro" id="IPR055101">
    <property type="entry name" value="AIPR_N"/>
</dbReference>
<evidence type="ECO:0000259" key="2">
    <source>
        <dbReference type="Pfam" id="PF22879"/>
    </source>
</evidence>
<name>A0A3D8GY20_9GAMM</name>
<dbReference type="AlphaFoldDB" id="A0A3D8GY20"/>
<gene>
    <name evidence="3" type="ORF">DXI23_18810</name>
</gene>
<sequence>MDELTEYYVSLVEHLHASADVEGSVITYEYLSYILELLSDAGEFEDFSIIEDGIDGAGRWAFDGYSYDENNFCLSLFISILDTAEEPRRLLKADIESAVKKLSRFAVRAISGNLVDYFEPTSNCYLAAKFIRDGWPEIARVKLVVLSNRPLAERASVPSFDDLDGRPCTVDLWDLRRIYKLESSRREREEMIVDFSDAPLPCIVSNRPKGGDGGLSVLTVFPAQLLVDLYGKWGSRLLEQNVRSFLQHRGKVNKGIRHTILHDPGNFFAFNNGLTATAKAAVVKDGDSGQFIEKVEDLQIVNGGQTTASIYSAAIRDKADMAGISIQVKLTVLPEEDPSSLVAKIARFANSQNKVSEADLFSNHPFHIRLEEISRRVWVPVKAGQSAQTHWFYERARGQYLDAQAYLTPAKKKQFQKINPRSQLLTKTDVAKIMNSWEELPHEVSKGAQKNFAVFADLIDGQWESDDTKFNEFFFRKLVSRASIFRALERAILKEPWYAGYRANLVTYAIARLSHEIAKKKQELDVDAIWRGQVIPEILTSRLLELARSVNGLLLDENRPVGNPSELAKRKAFWESVKQIECRTDDLGAVLISREAAQDSEKEARKTQTLDKGIQAQSDVLATPAHVWSRLEELLMEEGEATPSLMGILRVAKKPGQIPSEKQANVLFRLKEKYKDFLHS</sequence>
<dbReference type="Pfam" id="PF22879">
    <property type="entry name" value="AIPR_N"/>
    <property type="match status" value="1"/>
</dbReference>
<feature type="domain" description="Abortive infection phage resistance protein N-terminal" evidence="2">
    <location>
        <begin position="32"/>
        <end position="180"/>
    </location>
</feature>
<evidence type="ECO:0000313" key="4">
    <source>
        <dbReference type="Proteomes" id="UP000256431"/>
    </source>
</evidence>
<reference evidence="3 4" key="1">
    <citation type="submission" date="2018-08" db="EMBL/GenBank/DDBJ databases">
        <title>Genome sequence of Marinobacter flavimaris KCTC 12185.</title>
        <authorList>
            <person name="Chun J."/>
            <person name="Kim B.-Y."/>
            <person name="Choi S.-B."/>
            <person name="Kwak M.-J."/>
        </authorList>
    </citation>
    <scope>NUCLEOTIDE SEQUENCE [LARGE SCALE GENOMIC DNA]</scope>
    <source>
        <strain evidence="3 4">KCTC 12185</strain>
    </source>
</reference>
<dbReference type="EMBL" id="QRDH01000012">
    <property type="protein sequence ID" value="RDU39313.1"/>
    <property type="molecule type" value="Genomic_DNA"/>
</dbReference>
<organism evidence="3 4">
    <name type="scientific">Marinobacter flavimaris</name>
    <dbReference type="NCBI Taxonomy" id="262076"/>
    <lineage>
        <taxon>Bacteria</taxon>
        <taxon>Pseudomonadati</taxon>
        <taxon>Pseudomonadota</taxon>
        <taxon>Gammaproteobacteria</taxon>
        <taxon>Pseudomonadales</taxon>
        <taxon>Marinobacteraceae</taxon>
        <taxon>Marinobacter</taxon>
    </lineage>
</organism>
<dbReference type="Proteomes" id="UP000256431">
    <property type="component" value="Unassembled WGS sequence"/>
</dbReference>
<dbReference type="RefSeq" id="WP_104271989.1">
    <property type="nucleotide sequence ID" value="NZ_PSSW01000013.1"/>
</dbReference>
<evidence type="ECO:0000313" key="3">
    <source>
        <dbReference type="EMBL" id="RDU39313.1"/>
    </source>
</evidence>
<feature type="domain" description="Abortive phage infection protein C-terminal" evidence="1">
    <location>
        <begin position="238"/>
        <end position="552"/>
    </location>
</feature>
<protein>
    <recommendedName>
        <fullName evidence="5">Abortive phage infection protein</fullName>
    </recommendedName>
</protein>
<keyword evidence="4" id="KW-1185">Reference proteome</keyword>
<evidence type="ECO:0008006" key="5">
    <source>
        <dbReference type="Google" id="ProtNLM"/>
    </source>
</evidence>